<accession>A0A445MYZ8</accession>
<dbReference type="InterPro" id="IPR000014">
    <property type="entry name" value="PAS"/>
</dbReference>
<keyword evidence="1" id="KW-0175">Coiled coil</keyword>
<gene>
    <name evidence="2" type="ORF">PITCH_A30015</name>
</gene>
<organism evidence="2">
    <name type="scientific">uncultured Desulfobacterium sp</name>
    <dbReference type="NCBI Taxonomy" id="201089"/>
    <lineage>
        <taxon>Bacteria</taxon>
        <taxon>Pseudomonadati</taxon>
        <taxon>Thermodesulfobacteriota</taxon>
        <taxon>Desulfobacteria</taxon>
        <taxon>Desulfobacterales</taxon>
        <taxon>Desulfobacteriaceae</taxon>
        <taxon>Desulfobacterium</taxon>
        <taxon>environmental samples</taxon>
    </lineage>
</organism>
<proteinExistence type="predicted"/>
<dbReference type="InterPro" id="IPR035965">
    <property type="entry name" value="PAS-like_dom_sf"/>
</dbReference>
<evidence type="ECO:0000313" key="2">
    <source>
        <dbReference type="EMBL" id="SPD74695.1"/>
    </source>
</evidence>
<evidence type="ECO:0008006" key="3">
    <source>
        <dbReference type="Google" id="ProtNLM"/>
    </source>
</evidence>
<dbReference type="AlphaFoldDB" id="A0A445MYZ8"/>
<dbReference type="EMBL" id="OJIN01000170">
    <property type="protein sequence ID" value="SPD74695.1"/>
    <property type="molecule type" value="Genomic_DNA"/>
</dbReference>
<dbReference type="Gene3D" id="3.30.450.20">
    <property type="entry name" value="PAS domain"/>
    <property type="match status" value="1"/>
</dbReference>
<evidence type="ECO:0000256" key="1">
    <source>
        <dbReference type="SAM" id="Coils"/>
    </source>
</evidence>
<dbReference type="NCBIfam" id="TIGR00229">
    <property type="entry name" value="sensory_box"/>
    <property type="match status" value="1"/>
</dbReference>
<feature type="coiled-coil region" evidence="1">
    <location>
        <begin position="188"/>
        <end position="215"/>
    </location>
</feature>
<protein>
    <recommendedName>
        <fullName evidence="3">PAS domain-containing protein</fullName>
    </recommendedName>
</protein>
<dbReference type="SUPFAM" id="SSF55785">
    <property type="entry name" value="PYP-like sensor domain (PAS domain)"/>
    <property type="match status" value="1"/>
</dbReference>
<sequence length="267" mass="31267">MVKIEIGMQFKGHIERLRSNLYCGIKCPYAKPPIMRGVYMGFFLDFAGDQMAEKPTYKQLEQKLRELEKEAELRRHAEASLRKNEERYRALFENNPVETVTVDRGGRVTEYNQARRTAGRRPPKIGDVMYKDYASRHQIDMHNELMECIRLGQSRKYPEMRYKDEYLSINISSFHGGAIITSSDITHRKHAEEERERLINELQQALAKVKRLSGLLPICSSCKKIRDDSGYWKQIEAYIRDHSEAEFSHGVCPECARRLYPEIFENP</sequence>
<reference evidence="2" key="1">
    <citation type="submission" date="2018-01" db="EMBL/GenBank/DDBJ databases">
        <authorList>
            <person name="Regsiter A."/>
            <person name="William W."/>
        </authorList>
    </citation>
    <scope>NUCLEOTIDE SEQUENCE</scope>
    <source>
        <strain evidence="2">TRIP AH-1</strain>
    </source>
</reference>
<name>A0A445MYZ8_9BACT</name>